<dbReference type="AlphaFoldDB" id="A0A1K2HHU6"/>
<evidence type="ECO:0000256" key="5">
    <source>
        <dbReference type="ARBA" id="ARBA00012866"/>
    </source>
</evidence>
<evidence type="ECO:0000256" key="10">
    <source>
        <dbReference type="ARBA" id="ARBA00032317"/>
    </source>
</evidence>
<dbReference type="InterPro" id="IPR031641">
    <property type="entry name" value="PapA_C"/>
</dbReference>
<protein>
    <recommendedName>
        <fullName evidence="6">Phthiocerol/phthiodiolone dimycocerosyl transferase</fullName>
        <ecNumber evidence="5">2.3.1.282</ecNumber>
    </recommendedName>
    <alternativeName>
        <fullName evidence="11">Acyltransferase PapA5</fullName>
    </alternativeName>
    <alternativeName>
        <fullName evidence="9">Phthiocerol/phthiodiolone O-acyltransferase</fullName>
    </alternativeName>
    <alternativeName>
        <fullName evidence="10">Polyketide synthase-associated protein A5</fullName>
    </alternativeName>
</protein>
<evidence type="ECO:0000256" key="7">
    <source>
        <dbReference type="ARBA" id="ARBA00022679"/>
    </source>
</evidence>
<dbReference type="InterPro" id="IPR023213">
    <property type="entry name" value="CAT-like_dom_sf"/>
</dbReference>
<dbReference type="PANTHER" id="PTHR28037:SF1">
    <property type="entry name" value="ALCOHOL O-ACETYLTRANSFERASE 1-RELATED"/>
    <property type="match status" value="1"/>
</dbReference>
<comment type="similarity">
    <text evidence="4">Belongs to the acyltransferase PapA5 family.</text>
</comment>
<feature type="domain" description="Condensation" evidence="12">
    <location>
        <begin position="18"/>
        <end position="140"/>
    </location>
</feature>
<evidence type="ECO:0000313" key="14">
    <source>
        <dbReference type="EMBL" id="SFZ76396.1"/>
    </source>
</evidence>
<sequence length="431" mass="46256">MTLPRPLDPAESLFWMLDQVSSMNFAVYADSRTPLQEDALRAALQRVQAAHPLLRVAIARDAAQALHFLPQAGDLELDCVLPEDDGRQDLADAIVQPFALAAAPLLRARWQRWDDGRWRLALIFQHSIADGRSAFALLWEVLQLAGQPALSIETRSALPPLHAGFPPQWRGAAGEAALTALKAARKAEFAPLGKPQDQPGYDARPGLAMLPRSQRIELDAAHTTRLAARARAAATSVHGVVGAAQLRALAGRFGPQAAPTLALTSPVDLRAHCTPPLPDHTPAFAVSLLSSRLQLPPHEDLWSLGRLLSTDIQHCLHRGDGHLFFQLMPGPPRLPASDAGIAQFAHILAASPQHSLLSNVGRLTPPSNLPLALDEAGFALFPMPGQPLFSAVATLHGQLGINVNYDAARWDATAISAVLADMRSLLADAAR</sequence>
<name>A0A1K2HHU6_9NEIS</name>
<keyword evidence="8" id="KW-0012">Acyltransferase</keyword>
<evidence type="ECO:0000259" key="13">
    <source>
        <dbReference type="Pfam" id="PF16911"/>
    </source>
</evidence>
<evidence type="ECO:0000256" key="6">
    <source>
        <dbReference type="ARBA" id="ARBA00013449"/>
    </source>
</evidence>
<feature type="domain" description="Phthiocerol/phthiodiolone dimycocerosyl transferase C-terminal" evidence="13">
    <location>
        <begin position="210"/>
        <end position="377"/>
    </location>
</feature>
<evidence type="ECO:0000256" key="8">
    <source>
        <dbReference type="ARBA" id="ARBA00023315"/>
    </source>
</evidence>
<evidence type="ECO:0000256" key="2">
    <source>
        <dbReference type="ARBA" id="ARBA00000625"/>
    </source>
</evidence>
<dbReference type="Pfam" id="PF00668">
    <property type="entry name" value="Condensation"/>
    <property type="match status" value="1"/>
</dbReference>
<dbReference type="EC" id="2.3.1.282" evidence="5"/>
<evidence type="ECO:0000313" key="15">
    <source>
        <dbReference type="Proteomes" id="UP000186513"/>
    </source>
</evidence>
<dbReference type="InterPro" id="IPR001242">
    <property type="entry name" value="Condensation_dom"/>
</dbReference>
<dbReference type="InterPro" id="IPR052058">
    <property type="entry name" value="Alcohol_O-acetyltransferase"/>
</dbReference>
<accession>A0A1K2HHU6</accession>
<evidence type="ECO:0000259" key="12">
    <source>
        <dbReference type="Pfam" id="PF00668"/>
    </source>
</evidence>
<evidence type="ECO:0000256" key="11">
    <source>
        <dbReference type="ARBA" id="ARBA00033407"/>
    </source>
</evidence>
<dbReference type="Pfam" id="PF16911">
    <property type="entry name" value="PapA_C"/>
    <property type="match status" value="1"/>
</dbReference>
<dbReference type="Proteomes" id="UP000186513">
    <property type="component" value="Unassembled WGS sequence"/>
</dbReference>
<dbReference type="GO" id="GO:0016746">
    <property type="term" value="F:acyltransferase activity"/>
    <property type="evidence" value="ECO:0007669"/>
    <property type="project" value="UniProtKB-KW"/>
</dbReference>
<comment type="catalytic activity">
    <reaction evidence="1">
        <text>2 a mycocerosyl-[mycocerosic acid synthase] + a phthiocerol = a dimycocerosyl phthiocerol + 2 holo-[mycocerosic acid synthase].</text>
        <dbReference type="EC" id="2.3.1.282"/>
    </reaction>
</comment>
<dbReference type="RefSeq" id="WP_072428456.1">
    <property type="nucleotide sequence ID" value="NZ_FPKR01000007.1"/>
</dbReference>
<keyword evidence="15" id="KW-1185">Reference proteome</keyword>
<gene>
    <name evidence="14" type="ORF">SAMN02745887_01937</name>
</gene>
<dbReference type="Gene3D" id="3.30.559.10">
    <property type="entry name" value="Chloramphenicol acetyltransferase-like domain"/>
    <property type="match status" value="1"/>
</dbReference>
<proteinExistence type="inferred from homology"/>
<reference evidence="14 15" key="1">
    <citation type="submission" date="2016-11" db="EMBL/GenBank/DDBJ databases">
        <authorList>
            <person name="Jaros S."/>
            <person name="Januszkiewicz K."/>
            <person name="Wedrychowicz H."/>
        </authorList>
    </citation>
    <scope>NUCLEOTIDE SEQUENCE [LARGE SCALE GENOMIC DNA]</scope>
    <source>
        <strain evidence="14 15">DSM 18899</strain>
    </source>
</reference>
<dbReference type="PANTHER" id="PTHR28037">
    <property type="entry name" value="ALCOHOL O-ACETYLTRANSFERASE 1-RELATED"/>
    <property type="match status" value="1"/>
</dbReference>
<keyword evidence="7" id="KW-0808">Transferase</keyword>
<dbReference type="STRING" id="1121279.SAMN02745887_01937"/>
<organism evidence="14 15">
    <name type="scientific">Chitinimonas taiwanensis DSM 18899</name>
    <dbReference type="NCBI Taxonomy" id="1121279"/>
    <lineage>
        <taxon>Bacteria</taxon>
        <taxon>Pseudomonadati</taxon>
        <taxon>Pseudomonadota</taxon>
        <taxon>Betaproteobacteria</taxon>
        <taxon>Neisseriales</taxon>
        <taxon>Chitinibacteraceae</taxon>
        <taxon>Chitinimonas</taxon>
    </lineage>
</organism>
<evidence type="ECO:0000256" key="1">
    <source>
        <dbReference type="ARBA" id="ARBA00000026"/>
    </source>
</evidence>
<dbReference type="EMBL" id="FPKR01000007">
    <property type="protein sequence ID" value="SFZ76396.1"/>
    <property type="molecule type" value="Genomic_DNA"/>
</dbReference>
<evidence type="ECO:0000256" key="9">
    <source>
        <dbReference type="ARBA" id="ARBA00030465"/>
    </source>
</evidence>
<comment type="catalytic activity">
    <reaction evidence="2">
        <text>2 a mycocerosyl-[mycocerosic acid synthase] + a phenolphthiocerol = a dimycocerosyl phenolphthiocerol + 2 holo-[mycocerosic acid synthase].</text>
        <dbReference type="EC" id="2.3.1.282"/>
    </reaction>
</comment>
<dbReference type="OrthoDB" id="863140at2"/>
<dbReference type="Gene3D" id="3.30.559.30">
    <property type="entry name" value="Nonribosomal peptide synthetase, condensation domain"/>
    <property type="match status" value="1"/>
</dbReference>
<dbReference type="SUPFAM" id="SSF52777">
    <property type="entry name" value="CoA-dependent acyltransferases"/>
    <property type="match status" value="2"/>
</dbReference>
<comment type="catalytic activity">
    <reaction evidence="3">
        <text>2 a mycocerosyl-[mycocerosic acid synthase] + a phthiodiolone = a dimycocerosyl phthiodiolone + 2 holo-[mycocerosic acid synthase].</text>
        <dbReference type="EC" id="2.3.1.282"/>
    </reaction>
</comment>
<evidence type="ECO:0000256" key="4">
    <source>
        <dbReference type="ARBA" id="ARBA00006558"/>
    </source>
</evidence>
<evidence type="ECO:0000256" key="3">
    <source>
        <dbReference type="ARBA" id="ARBA00001907"/>
    </source>
</evidence>